<dbReference type="SMART" id="SM01265">
    <property type="entry name" value="Mab-21"/>
    <property type="match status" value="1"/>
</dbReference>
<gene>
    <name evidence="9" type="ORF">DPMN_136687</name>
</gene>
<dbReference type="Pfam" id="PF20266">
    <property type="entry name" value="Mab-21_C"/>
    <property type="match status" value="1"/>
</dbReference>
<keyword evidence="3" id="KW-0808">Transferase</keyword>
<evidence type="ECO:0000256" key="7">
    <source>
        <dbReference type="PROSITE-ProRule" id="PRU00339"/>
    </source>
</evidence>
<evidence type="ECO:0000313" key="10">
    <source>
        <dbReference type="Proteomes" id="UP000828390"/>
    </source>
</evidence>
<accession>A0A9D4G3A6</accession>
<sequence>MEGERSRWRDKDQDTINRAVNSLPSMPAFPKELGTKNKVRVPSSKLNLGARRVCINVDPPRRSDNRRGQPIVTNMLIQEHFPALSIRLSDLLDEIGAGKCTVMERRKTYLRREKMKIISGKLLRDAFTTFFHFGSQSEGTTIPGLNSDIDALYIDKRVNIMTDWRNWEAGMENLLMLRDEINPPQQYLLQGIHKHTTEPMTSIDDDRFVRKDSGEVLFSSERQKQSLEQRVSQLGEVIKNGPSVSHIPNWDIVPAFHVSKRLPEIQHWIDRCRGRHWPPAELLDAARRSPAFLVPAGHPDSDYKREEWRLSPNLIERMLMFSLNMTQIKCYICLKLIKKSLFNGMVGEVITSFQCKTLMFYTIERTRPSLWEEHNLMFLLLLCLHVLRKWLRLGSFPHYIIEGVNLFDGKLSMGQQRRLLQYVNYLIKNDLQDLFHIDIDKLGCRLQACCIRRIRQDSEGELRPERLRYGISLLLKFDYLNRFISELTLFIYRIQSSNSNFQQGLQNKLRVVGKDTTNGKLTTDDFDLINQLFALHNSVQSSTCSRLPNPAFKEIIRRFQYSLKTDVASSRLKLASLLYCFGHLHAAIRVLNDAKRRYHSKVKSVCGVRKNKGERDIHLFANMMPDSCDNVLSEPPFSFCVRFIRQEAHCAPYILWFEMYRGMTEEEVAQRKYEDKLWMDNAEVSARPFLYYLEYLTYGGLGERNEQLHAFRLLESYILDPRNVITVHHPETAFNLIGHCYEMEGDYPNALDYYNLSLGLDNTNNAANWHVQRVQRLMNN</sequence>
<evidence type="ECO:0000256" key="1">
    <source>
        <dbReference type="ARBA" id="ARBA00001946"/>
    </source>
</evidence>
<evidence type="ECO:0000256" key="3">
    <source>
        <dbReference type="ARBA" id="ARBA00022679"/>
    </source>
</evidence>
<dbReference type="InterPro" id="IPR019734">
    <property type="entry name" value="TPR_rpt"/>
</dbReference>
<dbReference type="GO" id="GO:0046872">
    <property type="term" value="F:metal ion binding"/>
    <property type="evidence" value="ECO:0007669"/>
    <property type="project" value="UniProtKB-KW"/>
</dbReference>
<dbReference type="InterPro" id="IPR011990">
    <property type="entry name" value="TPR-like_helical_dom_sf"/>
</dbReference>
<proteinExistence type="inferred from homology"/>
<evidence type="ECO:0000259" key="8">
    <source>
        <dbReference type="Pfam" id="PF20266"/>
    </source>
</evidence>
<dbReference type="SMART" id="SM00028">
    <property type="entry name" value="TPR"/>
    <property type="match status" value="1"/>
</dbReference>
<comment type="similarity">
    <text evidence="2">Belongs to the mab-21 family.</text>
</comment>
<dbReference type="PANTHER" id="PTHR10656">
    <property type="entry name" value="CELL FATE DETERMINING PROTEIN MAB21-RELATED"/>
    <property type="match status" value="1"/>
</dbReference>
<dbReference type="PROSITE" id="PS50005">
    <property type="entry name" value="TPR"/>
    <property type="match status" value="1"/>
</dbReference>
<name>A0A9D4G3A6_DREPO</name>
<keyword evidence="6" id="KW-0460">Magnesium</keyword>
<dbReference type="InterPro" id="IPR046906">
    <property type="entry name" value="Mab-21_HhH/H2TH-like"/>
</dbReference>
<keyword evidence="7" id="KW-0802">TPR repeat</keyword>
<keyword evidence="4" id="KW-0548">Nucleotidyltransferase</keyword>
<dbReference type="InterPro" id="IPR024810">
    <property type="entry name" value="MAB21L/cGLR"/>
</dbReference>
<dbReference type="Gene3D" id="1.10.1410.40">
    <property type="match status" value="1"/>
</dbReference>
<dbReference type="AlphaFoldDB" id="A0A9D4G3A6"/>
<dbReference type="GO" id="GO:0016779">
    <property type="term" value="F:nucleotidyltransferase activity"/>
    <property type="evidence" value="ECO:0007669"/>
    <property type="project" value="UniProtKB-KW"/>
</dbReference>
<comment type="caution">
    <text evidence="9">The sequence shown here is derived from an EMBL/GenBank/DDBJ whole genome shotgun (WGS) entry which is preliminary data.</text>
</comment>
<evidence type="ECO:0000256" key="2">
    <source>
        <dbReference type="ARBA" id="ARBA00008307"/>
    </source>
</evidence>
<dbReference type="PANTHER" id="PTHR10656:SF42">
    <property type="entry name" value="CYCLIC GMP-AMP SYNTHASE-LIKE PROTEIN-RELATED"/>
    <property type="match status" value="1"/>
</dbReference>
<protein>
    <recommendedName>
        <fullName evidence="8">Mab-21-like HhH/H2TH-like domain-containing protein</fullName>
    </recommendedName>
</protein>
<dbReference type="Proteomes" id="UP000828390">
    <property type="component" value="Unassembled WGS sequence"/>
</dbReference>
<reference evidence="9" key="1">
    <citation type="journal article" date="2019" name="bioRxiv">
        <title>The Genome of the Zebra Mussel, Dreissena polymorpha: A Resource for Invasive Species Research.</title>
        <authorList>
            <person name="McCartney M.A."/>
            <person name="Auch B."/>
            <person name="Kono T."/>
            <person name="Mallez S."/>
            <person name="Zhang Y."/>
            <person name="Obille A."/>
            <person name="Becker A."/>
            <person name="Abrahante J.E."/>
            <person name="Garbe J."/>
            <person name="Badalamenti J.P."/>
            <person name="Herman A."/>
            <person name="Mangelson H."/>
            <person name="Liachko I."/>
            <person name="Sullivan S."/>
            <person name="Sone E.D."/>
            <person name="Koren S."/>
            <person name="Silverstein K.A.T."/>
            <person name="Beckman K.B."/>
            <person name="Gohl D.M."/>
        </authorList>
    </citation>
    <scope>NUCLEOTIDE SEQUENCE</scope>
    <source>
        <strain evidence="9">Duluth1</strain>
        <tissue evidence="9">Whole animal</tissue>
    </source>
</reference>
<dbReference type="Gene3D" id="1.25.40.10">
    <property type="entry name" value="Tetratricopeptide repeat domain"/>
    <property type="match status" value="1"/>
</dbReference>
<evidence type="ECO:0000256" key="4">
    <source>
        <dbReference type="ARBA" id="ARBA00022695"/>
    </source>
</evidence>
<keyword evidence="10" id="KW-1185">Reference proteome</keyword>
<reference evidence="9" key="2">
    <citation type="submission" date="2020-11" db="EMBL/GenBank/DDBJ databases">
        <authorList>
            <person name="McCartney M.A."/>
            <person name="Auch B."/>
            <person name="Kono T."/>
            <person name="Mallez S."/>
            <person name="Becker A."/>
            <person name="Gohl D.M."/>
            <person name="Silverstein K.A.T."/>
            <person name="Koren S."/>
            <person name="Bechman K.B."/>
            <person name="Herman A."/>
            <person name="Abrahante J.E."/>
            <person name="Garbe J."/>
        </authorList>
    </citation>
    <scope>NUCLEOTIDE SEQUENCE</scope>
    <source>
        <strain evidence="9">Duluth1</strain>
        <tissue evidence="9">Whole animal</tissue>
    </source>
</reference>
<comment type="cofactor">
    <cofactor evidence="1">
        <name>Mg(2+)</name>
        <dbReference type="ChEBI" id="CHEBI:18420"/>
    </cofactor>
</comment>
<dbReference type="EMBL" id="JAIWYP010000006">
    <property type="protein sequence ID" value="KAH3808334.1"/>
    <property type="molecule type" value="Genomic_DNA"/>
</dbReference>
<organism evidence="9 10">
    <name type="scientific">Dreissena polymorpha</name>
    <name type="common">Zebra mussel</name>
    <name type="synonym">Mytilus polymorpha</name>
    <dbReference type="NCBI Taxonomy" id="45954"/>
    <lineage>
        <taxon>Eukaryota</taxon>
        <taxon>Metazoa</taxon>
        <taxon>Spiralia</taxon>
        <taxon>Lophotrochozoa</taxon>
        <taxon>Mollusca</taxon>
        <taxon>Bivalvia</taxon>
        <taxon>Autobranchia</taxon>
        <taxon>Heteroconchia</taxon>
        <taxon>Euheterodonta</taxon>
        <taxon>Imparidentia</taxon>
        <taxon>Neoheterodontei</taxon>
        <taxon>Myida</taxon>
        <taxon>Dreissenoidea</taxon>
        <taxon>Dreissenidae</taxon>
        <taxon>Dreissena</taxon>
    </lineage>
</organism>
<evidence type="ECO:0000256" key="6">
    <source>
        <dbReference type="ARBA" id="ARBA00022842"/>
    </source>
</evidence>
<feature type="repeat" description="TPR" evidence="7">
    <location>
        <begin position="731"/>
        <end position="764"/>
    </location>
</feature>
<feature type="domain" description="Mab-21-like HhH/H2TH-like" evidence="8">
    <location>
        <begin position="333"/>
        <end position="420"/>
    </location>
</feature>
<dbReference type="OrthoDB" id="6156814at2759"/>
<keyword evidence="5" id="KW-0479">Metal-binding</keyword>
<evidence type="ECO:0000313" key="9">
    <source>
        <dbReference type="EMBL" id="KAH3808334.1"/>
    </source>
</evidence>
<evidence type="ECO:0000256" key="5">
    <source>
        <dbReference type="ARBA" id="ARBA00022723"/>
    </source>
</evidence>